<dbReference type="PANTHER" id="PTHR43685">
    <property type="entry name" value="GLYCOSYLTRANSFERASE"/>
    <property type="match status" value="1"/>
</dbReference>
<organism evidence="2 3">
    <name type="scientific">Methylorubrum populi</name>
    <dbReference type="NCBI Taxonomy" id="223967"/>
    <lineage>
        <taxon>Bacteria</taxon>
        <taxon>Pseudomonadati</taxon>
        <taxon>Pseudomonadota</taxon>
        <taxon>Alphaproteobacteria</taxon>
        <taxon>Hyphomicrobiales</taxon>
        <taxon>Methylobacteriaceae</taxon>
        <taxon>Methylorubrum</taxon>
    </lineage>
</organism>
<gene>
    <name evidence="2" type="ORF">F8B43_3743</name>
</gene>
<dbReference type="EMBL" id="WEKV01000014">
    <property type="protein sequence ID" value="KAB7783820.1"/>
    <property type="molecule type" value="Genomic_DNA"/>
</dbReference>
<comment type="caution">
    <text evidence="2">The sequence shown here is derived from an EMBL/GenBank/DDBJ whole genome shotgun (WGS) entry which is preliminary data.</text>
</comment>
<evidence type="ECO:0000313" key="2">
    <source>
        <dbReference type="EMBL" id="KAB7783820.1"/>
    </source>
</evidence>
<dbReference type="Proteomes" id="UP000469949">
    <property type="component" value="Unassembled WGS sequence"/>
</dbReference>
<dbReference type="InterPro" id="IPR050834">
    <property type="entry name" value="Glycosyltransf_2"/>
</dbReference>
<dbReference type="InterPro" id="IPR029044">
    <property type="entry name" value="Nucleotide-diphossugar_trans"/>
</dbReference>
<dbReference type="CDD" id="cd00761">
    <property type="entry name" value="Glyco_tranf_GTA_type"/>
    <property type="match status" value="1"/>
</dbReference>
<dbReference type="Pfam" id="PF13692">
    <property type="entry name" value="Glyco_trans_1_4"/>
    <property type="match status" value="1"/>
</dbReference>
<dbReference type="SUPFAM" id="SSF53756">
    <property type="entry name" value="UDP-Glycosyltransferase/glycogen phosphorylase"/>
    <property type="match status" value="1"/>
</dbReference>
<dbReference type="RefSeq" id="WP_152277922.1">
    <property type="nucleotide sequence ID" value="NZ_WEKV01000014.1"/>
</dbReference>
<dbReference type="SUPFAM" id="SSF53448">
    <property type="entry name" value="Nucleotide-diphospho-sugar transferases"/>
    <property type="match status" value="1"/>
</dbReference>
<accession>A0A833J3F8</accession>
<proteinExistence type="predicted"/>
<dbReference type="InterPro" id="IPR001173">
    <property type="entry name" value="Glyco_trans_2-like"/>
</dbReference>
<protein>
    <recommendedName>
        <fullName evidence="1">Glycosyltransferase 2-like domain-containing protein</fullName>
    </recommendedName>
</protein>
<dbReference type="AlphaFoldDB" id="A0A833J3F8"/>
<dbReference type="CDD" id="cd03801">
    <property type="entry name" value="GT4_PimA-like"/>
    <property type="match status" value="1"/>
</dbReference>
<reference evidence="2 3" key="1">
    <citation type="submission" date="2019-10" db="EMBL/GenBank/DDBJ databases">
        <title>Draft Genome Sequence of the Caffeine Degrading Methylotroph Methylorubrum populi PINKEL.</title>
        <authorList>
            <person name="Dawson S.C."/>
            <person name="Zhang X."/>
            <person name="Wright M.E."/>
            <person name="Sharma G."/>
            <person name="Langner J.T."/>
            <person name="Ditty J.L."/>
            <person name="Subuyuj G.A."/>
        </authorList>
    </citation>
    <scope>NUCLEOTIDE SEQUENCE [LARGE SCALE GENOMIC DNA]</scope>
    <source>
        <strain evidence="2 3">Pinkel</strain>
    </source>
</reference>
<name>A0A833J3F8_9HYPH</name>
<dbReference type="PANTHER" id="PTHR43685:SF2">
    <property type="entry name" value="GLYCOSYLTRANSFERASE 2-LIKE DOMAIN-CONTAINING PROTEIN"/>
    <property type="match status" value="1"/>
</dbReference>
<feature type="domain" description="Glycosyltransferase 2-like" evidence="1">
    <location>
        <begin position="23"/>
        <end position="134"/>
    </location>
</feature>
<evidence type="ECO:0000313" key="3">
    <source>
        <dbReference type="Proteomes" id="UP000469949"/>
    </source>
</evidence>
<evidence type="ECO:0000259" key="1">
    <source>
        <dbReference type="Pfam" id="PF00535"/>
    </source>
</evidence>
<dbReference type="Pfam" id="PF00535">
    <property type="entry name" value="Glycos_transf_2"/>
    <property type="match status" value="1"/>
</dbReference>
<dbReference type="Gene3D" id="3.40.50.2000">
    <property type="entry name" value="Glycogen Phosphorylase B"/>
    <property type="match status" value="2"/>
</dbReference>
<sequence>MTSDTTEISPLYLNPKTANTRISIVIPVFKHSALVRETMYSIVRQPNFSDVDVIFIDDGCPDPQTYTTLISFCSQWTNVHYIKQANAGLSAARNSGIRFIIEELPDAEGIFFLDADNSLAPYGISAMQTALNDRPETDWFYPDIRMFGFRSFNDYSGDYNSYIQAVVNVCEAGSLIRRRMIETDLRFDETMRLGYEDWDFWLSAIERGFRGSHLPALGLSYRKRAESMLVNSQRVDEQIRDYMRRKHDRLFQTNNFVRMEHDELPRFAVVLSDVAVTELGTDLQIDGFKLSNVAYEKQLWQAIREPAFVSAGQFLLSTTQRIFDLLRRIGLIRWISIEIEQALDDHNFVSVDIVSSRDDVIRVRRHHNFTGRSHLFASSRRLIEEIALDESESWILGLLKLERSYKVFCIEISLPQQYTASQFLKNLAANDFVQFCLHLRCNDLSGRARNVVRDVFLGSRPLNDMMLRARGQFDGVRLPPIADPRQGRIAFVLPHCDFGGVEKVTFCLSRELRRLGVRTSLILIGDSAVYRASDAQSAFDDISILDSKDRIAGWSGPSFFGTRAPKILDDKWARELLNFLSSFELVVSCHSAEILSLFGGLRRRDVITATYLHLFDKTEVGAYCGHPTLALAYEHAIDLVLTCSDSLAFDMAALGLPRMKILPLPNAPSLTWRDSMEPPSRSQNDRPLNVLYIGRLDNQKGLDRLAAIFDEIHQDRRYDIRIIGKAVLTPGDLVLSRYSQLIEPPIYDEEGLSKAYSWADVLLLPSRYEGLPLTVLEAMAHGVVPIVTECGALTEALETGVSGYIVPQDQCVDGFLMHLEALAADRKRLADISRAASARATSRPWSMLAERLRDRLESLRIDRAKAKAAKAAMATSMT</sequence>
<dbReference type="Gene3D" id="3.90.550.10">
    <property type="entry name" value="Spore Coat Polysaccharide Biosynthesis Protein SpsA, Chain A"/>
    <property type="match status" value="1"/>
</dbReference>